<keyword evidence="4" id="KW-1185">Reference proteome</keyword>
<sequence length="812" mass="91358">MRSSLPNQVQQEKAKPEDKHLHGDEKILGPHLEISTPIGGVRSKFKWNLEPSREHSAALEAKKLSMKTSAIRKREMRAAKAAARAASGLHNPGRGKSGDEGAISPTTTDDGVDQYYAKLYTAQALSTEDISTRQELMGRVEDHLKDVERSMLSALPLEKEIEDVLLSLPHNKAPGVDGISAEALKRTWPFMKDFYIRMVGTFWAEVLLAETVTGGMIRLIPKSVNKMALKDWRPLTILTKDYKIIARILAGHLQLLLQKIILPQQTGFIKGRNMLDNVLSLWVAQDAARTYKHKSMFVKLDFEKAYDRVEHNYLWDAMSKCGLGLRFITLVKGLTLGTSMAVHMEQSFQAGRLRGYKVKDMVLLDYSLFADDMGVYIDNTHSSFQELGRVLAKYEKISNILGGWELRLLSFEARAVLLQFVLQAQPTFYSSLIKLSATTSRKVEQLYRQFLWGYIKDGEAKRSLVRWDLLCRPKAEGGLGIRGLPNTNSSLMGKWIGSILDETAGTWGLALADLVKQGRARYHTDIIRKHYSLPDLILTRQPLHLAGTEIGRALMLCWRTVQADVTWEPAGVAIPRYITLRDIVGLILHKREEVETSTKQVMAHLRQLKLTQVATLWRKKEALKRTYVRGPSNERRREEGSAIHIFLHCITSATGLTSAPLRLSASWKLKGSPIHGNFTEAAPRWLSTQTSRRRRLGMDMEDAQGGARLQRQLRTSYSTAQLHNRTRNTIDKAIAQWKESSAELPRKQWLEVASILQHAIATSTVTRIERWLISTLGKLECSEGGSNVLCTERTAIGLNMTAPPVGGTVDTW</sequence>
<dbReference type="PROSITE" id="PS50878">
    <property type="entry name" value="RT_POL"/>
    <property type="match status" value="1"/>
</dbReference>
<gene>
    <name evidence="3" type="ORF">AXG93_4295s1250</name>
</gene>
<dbReference type="SUPFAM" id="SSF56672">
    <property type="entry name" value="DNA/RNA polymerases"/>
    <property type="match status" value="1"/>
</dbReference>
<feature type="compositionally biased region" description="Polar residues" evidence="1">
    <location>
        <begin position="1"/>
        <end position="11"/>
    </location>
</feature>
<protein>
    <recommendedName>
        <fullName evidence="2">Reverse transcriptase domain-containing protein</fullName>
    </recommendedName>
</protein>
<evidence type="ECO:0000259" key="2">
    <source>
        <dbReference type="PROSITE" id="PS50878"/>
    </source>
</evidence>
<feature type="domain" description="Reverse transcriptase" evidence="2">
    <location>
        <begin position="201"/>
        <end position="433"/>
    </location>
</feature>
<dbReference type="InterPro" id="IPR043502">
    <property type="entry name" value="DNA/RNA_pol_sf"/>
</dbReference>
<organism evidence="3 4">
    <name type="scientific">Marchantia polymorpha subsp. ruderalis</name>
    <dbReference type="NCBI Taxonomy" id="1480154"/>
    <lineage>
        <taxon>Eukaryota</taxon>
        <taxon>Viridiplantae</taxon>
        <taxon>Streptophyta</taxon>
        <taxon>Embryophyta</taxon>
        <taxon>Marchantiophyta</taxon>
        <taxon>Marchantiopsida</taxon>
        <taxon>Marchantiidae</taxon>
        <taxon>Marchantiales</taxon>
        <taxon>Marchantiaceae</taxon>
        <taxon>Marchantia</taxon>
    </lineage>
</organism>
<evidence type="ECO:0000313" key="4">
    <source>
        <dbReference type="Proteomes" id="UP000077202"/>
    </source>
</evidence>
<accession>A0A176WAK7</accession>
<feature type="region of interest" description="Disordered" evidence="1">
    <location>
        <begin position="1"/>
        <end position="26"/>
    </location>
</feature>
<proteinExistence type="predicted"/>
<feature type="region of interest" description="Disordered" evidence="1">
    <location>
        <begin position="82"/>
        <end position="108"/>
    </location>
</feature>
<dbReference type="Proteomes" id="UP000077202">
    <property type="component" value="Unassembled WGS sequence"/>
</dbReference>
<dbReference type="AlphaFoldDB" id="A0A176WAK7"/>
<dbReference type="Pfam" id="PF00078">
    <property type="entry name" value="RVT_1"/>
    <property type="match status" value="1"/>
</dbReference>
<reference evidence="3" key="1">
    <citation type="submission" date="2016-03" db="EMBL/GenBank/DDBJ databases">
        <title>Mechanisms controlling the formation of the plant cell surface in tip-growing cells are functionally conserved among land plants.</title>
        <authorList>
            <person name="Honkanen S."/>
            <person name="Jones V.A."/>
            <person name="Morieri G."/>
            <person name="Champion C."/>
            <person name="Hetherington A.J."/>
            <person name="Kelly S."/>
            <person name="Saint-Marcoux D."/>
            <person name="Proust H."/>
            <person name="Prescott H."/>
            <person name="Dolan L."/>
        </authorList>
    </citation>
    <scope>NUCLEOTIDE SEQUENCE [LARGE SCALE GENOMIC DNA]</scope>
    <source>
        <tissue evidence="3">Whole gametophyte</tissue>
    </source>
</reference>
<evidence type="ECO:0000313" key="3">
    <source>
        <dbReference type="EMBL" id="OAE30170.1"/>
    </source>
</evidence>
<dbReference type="EMBL" id="LVLJ01001351">
    <property type="protein sequence ID" value="OAE30170.1"/>
    <property type="molecule type" value="Genomic_DNA"/>
</dbReference>
<dbReference type="InterPro" id="IPR000477">
    <property type="entry name" value="RT_dom"/>
</dbReference>
<comment type="caution">
    <text evidence="3">The sequence shown here is derived from an EMBL/GenBank/DDBJ whole genome shotgun (WGS) entry which is preliminary data.</text>
</comment>
<feature type="compositionally biased region" description="Basic and acidic residues" evidence="1">
    <location>
        <begin position="12"/>
        <end position="26"/>
    </location>
</feature>
<dbReference type="PANTHER" id="PTHR19446">
    <property type="entry name" value="REVERSE TRANSCRIPTASES"/>
    <property type="match status" value="1"/>
</dbReference>
<name>A0A176WAK7_MARPO</name>
<evidence type="ECO:0000256" key="1">
    <source>
        <dbReference type="SAM" id="MobiDB-lite"/>
    </source>
</evidence>